<protein>
    <recommendedName>
        <fullName evidence="4">VanZ-like domain-containing protein</fullName>
    </recommendedName>
</protein>
<keyword evidence="1" id="KW-0472">Membrane</keyword>
<evidence type="ECO:0008006" key="4">
    <source>
        <dbReference type="Google" id="ProtNLM"/>
    </source>
</evidence>
<proteinExistence type="predicted"/>
<dbReference type="InterPro" id="IPR014509">
    <property type="entry name" value="YjdF-like"/>
</dbReference>
<evidence type="ECO:0000313" key="3">
    <source>
        <dbReference type="Proteomes" id="UP000182253"/>
    </source>
</evidence>
<reference evidence="2 3" key="1">
    <citation type="journal article" date="2016" name="Nat. Commun.">
        <title>Thousands of microbial genomes shed light on interconnected biogeochemical processes in an aquifer system.</title>
        <authorList>
            <person name="Anantharaman K."/>
            <person name="Brown C.T."/>
            <person name="Hug L.A."/>
            <person name="Sharon I."/>
            <person name="Castelle C.J."/>
            <person name="Probst A.J."/>
            <person name="Thomas B.C."/>
            <person name="Singh A."/>
            <person name="Wilkins M.J."/>
            <person name="Karaoz U."/>
            <person name="Brodie E.L."/>
            <person name="Williams K.H."/>
            <person name="Hubbard S.S."/>
            <person name="Banfield J.F."/>
        </authorList>
    </citation>
    <scope>NUCLEOTIDE SEQUENCE [LARGE SCALE GENOMIC DNA]</scope>
</reference>
<dbReference type="Pfam" id="PF09997">
    <property type="entry name" value="DUF2238"/>
    <property type="match status" value="1"/>
</dbReference>
<evidence type="ECO:0000256" key="1">
    <source>
        <dbReference type="SAM" id="Phobius"/>
    </source>
</evidence>
<accession>A0A1F6UWF5</accession>
<gene>
    <name evidence="2" type="ORF">A2645_01225</name>
</gene>
<feature type="transmembrane region" description="Helical" evidence="1">
    <location>
        <begin position="100"/>
        <end position="119"/>
    </location>
</feature>
<feature type="transmembrane region" description="Helical" evidence="1">
    <location>
        <begin position="36"/>
        <end position="54"/>
    </location>
</feature>
<dbReference type="EMBL" id="MFTL01000010">
    <property type="protein sequence ID" value="OGI61737.1"/>
    <property type="molecule type" value="Genomic_DNA"/>
</dbReference>
<dbReference type="AlphaFoldDB" id="A0A1F6UWF5"/>
<sequence length="126" mass="14984">MNKISKLIVWLIWSVFFINLAAFYFSWYWTMPWFDNFMHFLGGFWIVLTLSWLREKYLFKYFNNTAIFILSGLVIVGLSWEVFEFLIGATSDWLANLPDTVSDLIFDMLGGLAAYLYLFRSNRITK</sequence>
<keyword evidence="1" id="KW-0812">Transmembrane</keyword>
<feature type="transmembrane region" description="Helical" evidence="1">
    <location>
        <begin position="61"/>
        <end position="80"/>
    </location>
</feature>
<keyword evidence="1" id="KW-1133">Transmembrane helix</keyword>
<dbReference type="STRING" id="1801735.A2645_01225"/>
<name>A0A1F6UWF5_9BACT</name>
<organism evidence="2 3">
    <name type="scientific">Candidatus Nomurabacteria bacterium RIFCSPHIGHO2_01_FULL_39_9</name>
    <dbReference type="NCBI Taxonomy" id="1801735"/>
    <lineage>
        <taxon>Bacteria</taxon>
        <taxon>Candidatus Nomuraibacteriota</taxon>
    </lineage>
</organism>
<dbReference type="Proteomes" id="UP000182253">
    <property type="component" value="Unassembled WGS sequence"/>
</dbReference>
<comment type="caution">
    <text evidence="2">The sequence shown here is derived from an EMBL/GenBank/DDBJ whole genome shotgun (WGS) entry which is preliminary data.</text>
</comment>
<evidence type="ECO:0000313" key="2">
    <source>
        <dbReference type="EMBL" id="OGI61737.1"/>
    </source>
</evidence>
<feature type="transmembrane region" description="Helical" evidence="1">
    <location>
        <begin position="7"/>
        <end position="30"/>
    </location>
</feature>